<comment type="caution">
    <text evidence="2">The sequence shown here is derived from an EMBL/GenBank/DDBJ whole genome shotgun (WGS) entry which is preliminary data.</text>
</comment>
<gene>
    <name evidence="2" type="ORF">AWW66_22280</name>
</gene>
<feature type="transmembrane region" description="Helical" evidence="1">
    <location>
        <begin position="72"/>
        <end position="92"/>
    </location>
</feature>
<evidence type="ECO:0000313" key="3">
    <source>
        <dbReference type="Proteomes" id="UP000070620"/>
    </source>
</evidence>
<evidence type="ECO:0000256" key="1">
    <source>
        <dbReference type="SAM" id="Phobius"/>
    </source>
</evidence>
<dbReference type="RefSeq" id="WP_067369842.1">
    <property type="nucleotide sequence ID" value="NZ_JBIUBN010000040.1"/>
</dbReference>
<reference evidence="2 3" key="1">
    <citation type="submission" date="2016-01" db="EMBL/GenBank/DDBJ databases">
        <title>Whole genome sequence and analysis of Micromonospora rosaria DSM 803, which can produce antibacterial substance rosamicin.</title>
        <authorList>
            <person name="Yang H."/>
            <person name="He X."/>
            <person name="Zhu D."/>
        </authorList>
    </citation>
    <scope>NUCLEOTIDE SEQUENCE [LARGE SCALE GENOMIC DNA]</scope>
    <source>
        <strain evidence="2 3">DSM 803</strain>
    </source>
</reference>
<name>A0A136PN60_9ACTN</name>
<keyword evidence="3" id="KW-1185">Reference proteome</keyword>
<accession>A0A136PN60</accession>
<dbReference type="Proteomes" id="UP000070620">
    <property type="component" value="Unassembled WGS sequence"/>
</dbReference>
<dbReference type="AlphaFoldDB" id="A0A136PN60"/>
<feature type="transmembrane region" description="Helical" evidence="1">
    <location>
        <begin position="29"/>
        <end position="50"/>
    </location>
</feature>
<protein>
    <submittedName>
        <fullName evidence="2">Uncharacterized protein</fullName>
    </submittedName>
</protein>
<feature type="transmembrane region" description="Helical" evidence="1">
    <location>
        <begin position="6"/>
        <end position="22"/>
    </location>
</feature>
<organism evidence="2 3">
    <name type="scientific">Micromonospora rosaria</name>
    <dbReference type="NCBI Taxonomy" id="47874"/>
    <lineage>
        <taxon>Bacteria</taxon>
        <taxon>Bacillati</taxon>
        <taxon>Actinomycetota</taxon>
        <taxon>Actinomycetes</taxon>
        <taxon>Micromonosporales</taxon>
        <taxon>Micromonosporaceae</taxon>
        <taxon>Micromonospora</taxon>
    </lineage>
</organism>
<keyword evidence="1" id="KW-1133">Transmembrane helix</keyword>
<feature type="transmembrane region" description="Helical" evidence="1">
    <location>
        <begin position="115"/>
        <end position="134"/>
    </location>
</feature>
<keyword evidence="1" id="KW-0472">Membrane</keyword>
<evidence type="ECO:0000313" key="2">
    <source>
        <dbReference type="EMBL" id="KXK59804.1"/>
    </source>
</evidence>
<sequence length="142" mass="14187">MTSAVIVLAGFVYIVMSIFFSFTPRLRVVLGLLVGALLAGVVVTEANRWLAKGVDVVAGPIGDGIGQSTKEVAVAIPTALGLALAIVVVVFLRRGKGGAGKGGDKGGKGGARGKLAHAALACALLLPIVVGGLGETIRSVTQ</sequence>
<proteinExistence type="predicted"/>
<dbReference type="EMBL" id="LRQV01000096">
    <property type="protein sequence ID" value="KXK59804.1"/>
    <property type="molecule type" value="Genomic_DNA"/>
</dbReference>
<keyword evidence="1" id="KW-0812">Transmembrane</keyword>
<dbReference type="OrthoDB" id="9898479at2"/>